<feature type="domain" description="Ricin B lectin" evidence="3">
    <location>
        <begin position="19"/>
        <end position="135"/>
    </location>
</feature>
<dbReference type="Pfam" id="PF00652">
    <property type="entry name" value="Ricin_B_lectin"/>
    <property type="match status" value="3"/>
</dbReference>
<dbReference type="InterPro" id="IPR000772">
    <property type="entry name" value="Ricin_B_lectin"/>
</dbReference>
<evidence type="ECO:0000259" key="3">
    <source>
        <dbReference type="SMART" id="SM00458"/>
    </source>
</evidence>
<feature type="domain" description="Ricin B lectin" evidence="3">
    <location>
        <begin position="177"/>
        <end position="298"/>
    </location>
</feature>
<reference evidence="4 5" key="1">
    <citation type="submission" date="2024-02" db="EMBL/GenBank/DDBJ databases">
        <authorList>
            <person name="Chen Y."/>
            <person name="Shah S."/>
            <person name="Dougan E. K."/>
            <person name="Thang M."/>
            <person name="Chan C."/>
        </authorList>
    </citation>
    <scope>NUCLEOTIDE SEQUENCE [LARGE SCALE GENOMIC DNA]</scope>
</reference>
<keyword evidence="1" id="KW-0430">Lectin</keyword>
<protein>
    <recommendedName>
        <fullName evidence="3">Ricin B lectin domain-containing protein</fullName>
    </recommendedName>
</protein>
<dbReference type="Proteomes" id="UP001642484">
    <property type="component" value="Unassembled WGS sequence"/>
</dbReference>
<dbReference type="SMART" id="SM00458">
    <property type="entry name" value="RICIN"/>
    <property type="match status" value="2"/>
</dbReference>
<organism evidence="4 5">
    <name type="scientific">Durusdinium trenchii</name>
    <dbReference type="NCBI Taxonomy" id="1381693"/>
    <lineage>
        <taxon>Eukaryota</taxon>
        <taxon>Sar</taxon>
        <taxon>Alveolata</taxon>
        <taxon>Dinophyceae</taxon>
        <taxon>Suessiales</taxon>
        <taxon>Symbiodiniaceae</taxon>
        <taxon>Durusdinium</taxon>
    </lineage>
</organism>
<dbReference type="CDD" id="cd00161">
    <property type="entry name" value="beta-trefoil_Ricin-like"/>
    <property type="match status" value="1"/>
</dbReference>
<comment type="caution">
    <text evidence="4">The sequence shown here is derived from an EMBL/GenBank/DDBJ whole genome shotgun (WGS) entry which is preliminary data.</text>
</comment>
<evidence type="ECO:0000313" key="4">
    <source>
        <dbReference type="EMBL" id="CAK9092426.1"/>
    </source>
</evidence>
<dbReference type="PANTHER" id="PTHR11675:SF43">
    <property type="entry name" value="POLYPEPTIDE N-ACETYLGALACTOSAMINYLTRANSFERASE 1"/>
    <property type="match status" value="1"/>
</dbReference>
<dbReference type="InterPro" id="IPR035992">
    <property type="entry name" value="Ricin_B-like_lectins"/>
</dbReference>
<evidence type="ECO:0000256" key="2">
    <source>
        <dbReference type="ARBA" id="ARBA00023157"/>
    </source>
</evidence>
<evidence type="ECO:0000313" key="5">
    <source>
        <dbReference type="Proteomes" id="UP001642484"/>
    </source>
</evidence>
<gene>
    <name evidence="4" type="ORF">CCMP2556_LOCUS44253</name>
</gene>
<keyword evidence="2" id="KW-1015">Disulfide bond</keyword>
<name>A0ABP0QZQ3_9DINO</name>
<dbReference type="PANTHER" id="PTHR11675">
    <property type="entry name" value="N-ACETYLGALACTOSAMINYLTRANSFERASE"/>
    <property type="match status" value="1"/>
</dbReference>
<dbReference type="PROSITE" id="PS50231">
    <property type="entry name" value="RICIN_B_LECTIN"/>
    <property type="match status" value="3"/>
</dbReference>
<dbReference type="EMBL" id="CAXAMN010025073">
    <property type="protein sequence ID" value="CAK9092426.1"/>
    <property type="molecule type" value="Genomic_DNA"/>
</dbReference>
<dbReference type="SUPFAM" id="SSF50370">
    <property type="entry name" value="Ricin B-like lectins"/>
    <property type="match status" value="2"/>
</dbReference>
<dbReference type="Gene3D" id="2.80.10.50">
    <property type="match status" value="4"/>
</dbReference>
<keyword evidence="5" id="KW-1185">Reference proteome</keyword>
<sequence length="320" mass="36069">MLGGMGVSICGVCTYAAVPGRQIFASNGECMDYDPSPGAGNNVKVHPCHIDANQKWYFEGELLKTDYNDLCLDYNMGNGEVYMHPCHHGANQHWYFDGELLKNRYDNKCLDFQPDSKNIYMGNCPGSNTQHFTWSQAVHGGQQIRSDNNGKCMRVEADGNVKIGDCDVSMANRFYWDGEMIKSEKTGQCLDYHVSVGNIQMYDCHGGSNQRFYWDSKYIKSRHDNQCMDLQHGQGNVYMANCPDAPSQKWRDVDVAKPLPAGRLTDMMYGLCLDKNQENNNVYAAGCHDGNNQKWYFDGELLKNLEDGNCLDENGEGTED</sequence>
<proteinExistence type="predicted"/>
<evidence type="ECO:0000256" key="1">
    <source>
        <dbReference type="ARBA" id="ARBA00022734"/>
    </source>
</evidence>
<accession>A0ABP0QZQ3</accession>